<dbReference type="EMBL" id="JBHRYJ010000001">
    <property type="protein sequence ID" value="MFC3674461.1"/>
    <property type="molecule type" value="Genomic_DNA"/>
</dbReference>
<dbReference type="Gene3D" id="3.30.1310.20">
    <property type="entry name" value="PRTase-like"/>
    <property type="match status" value="1"/>
</dbReference>
<evidence type="ECO:0000313" key="3">
    <source>
        <dbReference type="EMBL" id="MFC3674461.1"/>
    </source>
</evidence>
<dbReference type="InterPro" id="IPR029057">
    <property type="entry name" value="PRTase-like"/>
</dbReference>
<proteinExistence type="predicted"/>
<organism evidence="3 4">
    <name type="scientific">Ferrovibrio xuzhouensis</name>
    <dbReference type="NCBI Taxonomy" id="1576914"/>
    <lineage>
        <taxon>Bacteria</taxon>
        <taxon>Pseudomonadati</taxon>
        <taxon>Pseudomonadota</taxon>
        <taxon>Alphaproteobacteria</taxon>
        <taxon>Rhodospirillales</taxon>
        <taxon>Rhodospirillaceae</taxon>
        <taxon>Ferrovibrio</taxon>
    </lineage>
</organism>
<dbReference type="RefSeq" id="WP_379721478.1">
    <property type="nucleotide sequence ID" value="NZ_JBHRYJ010000001.1"/>
</dbReference>
<dbReference type="GO" id="GO:0016757">
    <property type="term" value="F:glycosyltransferase activity"/>
    <property type="evidence" value="ECO:0007669"/>
    <property type="project" value="UniProtKB-KW"/>
</dbReference>
<keyword evidence="3" id="KW-0328">Glycosyltransferase</keyword>
<protein>
    <submittedName>
        <fullName evidence="3">Phosphoribosyltransferase</fullName>
    </submittedName>
</protein>
<comment type="caution">
    <text evidence="3">The sequence shown here is derived from an EMBL/GenBank/DDBJ whole genome shotgun (WGS) entry which is preliminary data.</text>
</comment>
<accession>A0ABV7VCU5</accession>
<gene>
    <name evidence="3" type="ORF">ACFOOQ_02835</name>
</gene>
<feature type="domain" description="Phosphoribosyltransferase" evidence="2">
    <location>
        <begin position="20"/>
        <end position="185"/>
    </location>
</feature>
<sequence>MFRDRADAGRRLAQRLLPWRPDHPVILALPRGGVPVAAEIAAALQAPLGVLLVRKIGAPNQPELAVAAIADGPHPRMTVNRAIAGQLGITEAYLQAEADRQLQEIERRRRLYEGDRPPLPVAGRVVVVVDDGIATGATARAALTLLREAGPRRIILAVPVAAPQTLEEFAGLADDIVCLETPADFCAVGVHYRSFPQVDDAEVAAVLATARQQARPASGKNRDHATETKGLPR</sequence>
<feature type="region of interest" description="Disordered" evidence="1">
    <location>
        <begin position="212"/>
        <end position="233"/>
    </location>
</feature>
<dbReference type="Proteomes" id="UP001595711">
    <property type="component" value="Unassembled WGS sequence"/>
</dbReference>
<evidence type="ECO:0000259" key="2">
    <source>
        <dbReference type="Pfam" id="PF00156"/>
    </source>
</evidence>
<reference evidence="4" key="1">
    <citation type="journal article" date="2019" name="Int. J. Syst. Evol. Microbiol.">
        <title>The Global Catalogue of Microorganisms (GCM) 10K type strain sequencing project: providing services to taxonomists for standard genome sequencing and annotation.</title>
        <authorList>
            <consortium name="The Broad Institute Genomics Platform"/>
            <consortium name="The Broad Institute Genome Sequencing Center for Infectious Disease"/>
            <person name="Wu L."/>
            <person name="Ma J."/>
        </authorList>
    </citation>
    <scope>NUCLEOTIDE SEQUENCE [LARGE SCALE GENOMIC DNA]</scope>
    <source>
        <strain evidence="4">KCTC 42182</strain>
    </source>
</reference>
<evidence type="ECO:0000313" key="4">
    <source>
        <dbReference type="Proteomes" id="UP001595711"/>
    </source>
</evidence>
<keyword evidence="4" id="KW-1185">Reference proteome</keyword>
<name>A0ABV7VCU5_9PROT</name>
<evidence type="ECO:0000256" key="1">
    <source>
        <dbReference type="SAM" id="MobiDB-lite"/>
    </source>
</evidence>
<dbReference type="Gene3D" id="3.40.50.2020">
    <property type="match status" value="1"/>
</dbReference>
<dbReference type="Pfam" id="PF00156">
    <property type="entry name" value="Pribosyltran"/>
    <property type="match status" value="1"/>
</dbReference>
<dbReference type="SUPFAM" id="SSF53271">
    <property type="entry name" value="PRTase-like"/>
    <property type="match status" value="1"/>
</dbReference>
<dbReference type="InterPro" id="IPR000836">
    <property type="entry name" value="PRTase_dom"/>
</dbReference>
<keyword evidence="3" id="KW-0808">Transferase</keyword>
<dbReference type="CDD" id="cd06223">
    <property type="entry name" value="PRTases_typeI"/>
    <property type="match status" value="1"/>
</dbReference>